<dbReference type="Proteomes" id="UP001501729">
    <property type="component" value="Unassembled WGS sequence"/>
</dbReference>
<comment type="caution">
    <text evidence="4">The sequence shown here is derived from an EMBL/GenBank/DDBJ whole genome shotgun (WGS) entry which is preliminary data.</text>
</comment>
<dbReference type="InterPro" id="IPR036388">
    <property type="entry name" value="WH-like_DNA-bd_sf"/>
</dbReference>
<dbReference type="Pfam" id="PF04967">
    <property type="entry name" value="HTH_10"/>
    <property type="match status" value="1"/>
</dbReference>
<gene>
    <name evidence="4" type="ORF">GCM10025751_56960</name>
</gene>
<evidence type="ECO:0000256" key="2">
    <source>
        <dbReference type="ARBA" id="ARBA00023163"/>
    </source>
</evidence>
<protein>
    <recommendedName>
        <fullName evidence="3">HTH bat-type domain-containing protein</fullName>
    </recommendedName>
</protein>
<dbReference type="GeneID" id="68617305"/>
<dbReference type="Gene3D" id="1.10.10.10">
    <property type="entry name" value="Winged helix-like DNA-binding domain superfamily/Winged helix DNA-binding domain"/>
    <property type="match status" value="1"/>
</dbReference>
<dbReference type="PANTHER" id="PTHR34236:SF1">
    <property type="entry name" value="DIMETHYL SULFOXIDE REDUCTASE TRANSCRIPTIONAL ACTIVATOR"/>
    <property type="match status" value="1"/>
</dbReference>
<reference evidence="4 5" key="1">
    <citation type="journal article" date="2019" name="Int. J. Syst. Evol. Microbiol.">
        <title>The Global Catalogue of Microorganisms (GCM) 10K type strain sequencing project: providing services to taxonomists for standard genome sequencing and annotation.</title>
        <authorList>
            <consortium name="The Broad Institute Genomics Platform"/>
            <consortium name="The Broad Institute Genome Sequencing Center for Infectious Disease"/>
            <person name="Wu L."/>
            <person name="Ma J."/>
        </authorList>
    </citation>
    <scope>NUCLEOTIDE SEQUENCE [LARGE SCALE GENOMIC DNA]</scope>
    <source>
        <strain evidence="4 5">JCM 17504</strain>
    </source>
</reference>
<name>A0AAV3URZ2_9EURY</name>
<dbReference type="AlphaFoldDB" id="A0AAV3URZ2"/>
<dbReference type="EMBL" id="BAABKX010000030">
    <property type="protein sequence ID" value="GAA5065712.1"/>
    <property type="molecule type" value="Genomic_DNA"/>
</dbReference>
<sequence length="209" mass="23518">MYEATLHLQLEGDCVLSELASETDDTIDIEVLELHDELVTLIVQAEGHAREYYETLSEAEQVEHVELLGSEAILVTKSSCGAYPAIHRNNGVLRRQNRIDKRSRVYHILAFQHEDITNIIKDFQSFGTVTVDALSQFPGTDPALTSRQREVVETALDAGYFEWPRQISSEELATELGITRGTCLEHLRKAQAKLLRDAVNSLDDHQLST</sequence>
<organism evidence="4 5">
    <name type="scientific">Haladaptatus pallidirubidus</name>
    <dbReference type="NCBI Taxonomy" id="1008152"/>
    <lineage>
        <taxon>Archaea</taxon>
        <taxon>Methanobacteriati</taxon>
        <taxon>Methanobacteriota</taxon>
        <taxon>Stenosarchaea group</taxon>
        <taxon>Halobacteria</taxon>
        <taxon>Halobacteriales</taxon>
        <taxon>Haladaptataceae</taxon>
        <taxon>Haladaptatus</taxon>
    </lineage>
</organism>
<evidence type="ECO:0000259" key="3">
    <source>
        <dbReference type="Pfam" id="PF04967"/>
    </source>
</evidence>
<dbReference type="InterPro" id="IPR007050">
    <property type="entry name" value="HTH_bacterioopsin"/>
</dbReference>
<evidence type="ECO:0000313" key="4">
    <source>
        <dbReference type="EMBL" id="GAA5065712.1"/>
    </source>
</evidence>
<evidence type="ECO:0000313" key="5">
    <source>
        <dbReference type="Proteomes" id="UP001501729"/>
    </source>
</evidence>
<keyword evidence="1" id="KW-0805">Transcription regulation</keyword>
<accession>A0AAV3URZ2</accession>
<dbReference type="RefSeq" id="WP_227779151.1">
    <property type="nucleotide sequence ID" value="NZ_BAABKX010000030.1"/>
</dbReference>
<dbReference type="PANTHER" id="PTHR34236">
    <property type="entry name" value="DIMETHYL SULFOXIDE REDUCTASE TRANSCRIPTIONAL ACTIVATOR"/>
    <property type="match status" value="1"/>
</dbReference>
<keyword evidence="5" id="KW-1185">Reference proteome</keyword>
<proteinExistence type="predicted"/>
<feature type="domain" description="HTH bat-type" evidence="3">
    <location>
        <begin position="144"/>
        <end position="195"/>
    </location>
</feature>
<evidence type="ECO:0000256" key="1">
    <source>
        <dbReference type="ARBA" id="ARBA00023015"/>
    </source>
</evidence>
<keyword evidence="2" id="KW-0804">Transcription</keyword>